<name>A0ABP0TEL2_9BRYO</name>
<dbReference type="Proteomes" id="UP001497512">
    <property type="component" value="Chromosome 10"/>
</dbReference>
<protein>
    <submittedName>
        <fullName evidence="1">Uncharacterized protein</fullName>
    </submittedName>
</protein>
<accession>A0ABP0TEL2</accession>
<organism evidence="1 2">
    <name type="scientific">Sphagnum troendelagicum</name>
    <dbReference type="NCBI Taxonomy" id="128251"/>
    <lineage>
        <taxon>Eukaryota</taxon>
        <taxon>Viridiplantae</taxon>
        <taxon>Streptophyta</taxon>
        <taxon>Embryophyta</taxon>
        <taxon>Bryophyta</taxon>
        <taxon>Sphagnophytina</taxon>
        <taxon>Sphagnopsida</taxon>
        <taxon>Sphagnales</taxon>
        <taxon>Sphagnaceae</taxon>
        <taxon>Sphagnum</taxon>
    </lineage>
</organism>
<dbReference type="EMBL" id="OZ019902">
    <property type="protein sequence ID" value="CAK9194628.1"/>
    <property type="molecule type" value="Genomic_DNA"/>
</dbReference>
<proteinExistence type="predicted"/>
<sequence>MAGAGGRMSSSFVSVARSVVRISTNSSSEVVAAGGKRGVGSWSMAPSAIPVAKPASFSCFCEMASVQSLLPLHSAIATSRMVTQLSTKAGTMLQNTLTHMSPDR</sequence>
<reference evidence="1" key="1">
    <citation type="submission" date="2024-02" db="EMBL/GenBank/DDBJ databases">
        <authorList>
            <consortium name="ELIXIR-Norway"/>
            <consortium name="Elixir Norway"/>
        </authorList>
    </citation>
    <scope>NUCLEOTIDE SEQUENCE</scope>
</reference>
<keyword evidence="2" id="KW-1185">Reference proteome</keyword>
<gene>
    <name evidence="1" type="ORF">CSSPTR1EN2_LOCUS2621</name>
</gene>
<evidence type="ECO:0000313" key="1">
    <source>
        <dbReference type="EMBL" id="CAK9194628.1"/>
    </source>
</evidence>
<evidence type="ECO:0000313" key="2">
    <source>
        <dbReference type="Proteomes" id="UP001497512"/>
    </source>
</evidence>